<dbReference type="Pfam" id="PF16353">
    <property type="entry name" value="LacZ_4"/>
    <property type="match status" value="1"/>
</dbReference>
<dbReference type="InterPro" id="IPR011013">
    <property type="entry name" value="Gal_mutarotase_sf_dom"/>
</dbReference>
<dbReference type="PROSITE" id="PS00608">
    <property type="entry name" value="GLYCOSYL_HYDROL_F2_2"/>
    <property type="match status" value="1"/>
</dbReference>
<dbReference type="GO" id="GO:0030246">
    <property type="term" value="F:carbohydrate binding"/>
    <property type="evidence" value="ECO:0007669"/>
    <property type="project" value="InterPro"/>
</dbReference>
<dbReference type="InterPro" id="IPR014718">
    <property type="entry name" value="GH-type_carb-bd"/>
</dbReference>
<dbReference type="Pfam" id="PF00703">
    <property type="entry name" value="Glyco_hydro_2"/>
    <property type="match status" value="1"/>
</dbReference>
<dbReference type="InterPro" id="IPR023232">
    <property type="entry name" value="Glyco_hydro_2_AS"/>
</dbReference>
<dbReference type="PANTHER" id="PTHR46323:SF1">
    <property type="entry name" value="LACTASE"/>
    <property type="match status" value="1"/>
</dbReference>
<dbReference type="EMBL" id="JAUTDP010000010">
    <property type="protein sequence ID" value="KAK3395351.1"/>
    <property type="molecule type" value="Genomic_DNA"/>
</dbReference>
<dbReference type="InterPro" id="IPR006104">
    <property type="entry name" value="Glyco_hydro_2_N"/>
</dbReference>
<dbReference type="GO" id="GO:0009341">
    <property type="term" value="C:beta-galactosidase complex"/>
    <property type="evidence" value="ECO:0007669"/>
    <property type="project" value="InterPro"/>
</dbReference>
<name>A0AAE0P8J5_SORBR</name>
<evidence type="ECO:0000256" key="1">
    <source>
        <dbReference type="ARBA" id="ARBA00007401"/>
    </source>
</evidence>
<dbReference type="Gene3D" id="2.60.40.10">
    <property type="entry name" value="Immunoglobulins"/>
    <property type="match status" value="2"/>
</dbReference>
<dbReference type="InterPro" id="IPR013783">
    <property type="entry name" value="Ig-like_fold"/>
</dbReference>
<keyword evidence="2 5" id="KW-0378">Hydrolase</keyword>
<reference evidence="8" key="1">
    <citation type="journal article" date="2023" name="Mol. Phylogenet. Evol.">
        <title>Genome-scale phylogeny and comparative genomics of the fungal order Sordariales.</title>
        <authorList>
            <person name="Hensen N."/>
            <person name="Bonometti L."/>
            <person name="Westerberg I."/>
            <person name="Brannstrom I.O."/>
            <person name="Guillou S."/>
            <person name="Cros-Aarteil S."/>
            <person name="Calhoun S."/>
            <person name="Haridas S."/>
            <person name="Kuo A."/>
            <person name="Mondo S."/>
            <person name="Pangilinan J."/>
            <person name="Riley R."/>
            <person name="LaButti K."/>
            <person name="Andreopoulos B."/>
            <person name="Lipzen A."/>
            <person name="Chen C."/>
            <person name="Yan M."/>
            <person name="Daum C."/>
            <person name="Ng V."/>
            <person name="Clum A."/>
            <person name="Steindorff A."/>
            <person name="Ohm R.A."/>
            <person name="Martin F."/>
            <person name="Silar P."/>
            <person name="Natvig D.O."/>
            <person name="Lalanne C."/>
            <person name="Gautier V."/>
            <person name="Ament-Velasquez S.L."/>
            <person name="Kruys A."/>
            <person name="Hutchinson M.I."/>
            <person name="Powell A.J."/>
            <person name="Barry K."/>
            <person name="Miller A.N."/>
            <person name="Grigoriev I.V."/>
            <person name="Debuchy R."/>
            <person name="Gladieux P."/>
            <person name="Hiltunen Thoren M."/>
            <person name="Johannesson H."/>
        </authorList>
    </citation>
    <scope>NUCLEOTIDE SEQUENCE</scope>
    <source>
        <strain evidence="8">FGSC 1904</strain>
    </source>
</reference>
<dbReference type="Proteomes" id="UP001281003">
    <property type="component" value="Unassembled WGS sequence"/>
</dbReference>
<proteinExistence type="inferred from homology"/>
<dbReference type="InterPro" id="IPR017853">
    <property type="entry name" value="GH"/>
</dbReference>
<dbReference type="FunFam" id="3.20.20.80:FF:000018">
    <property type="entry name" value="Beta-galactosidase"/>
    <property type="match status" value="1"/>
</dbReference>
<dbReference type="SUPFAM" id="SSF49303">
    <property type="entry name" value="beta-Galactosidase/glucuronidase domain"/>
    <property type="match status" value="2"/>
</dbReference>
<comment type="similarity">
    <text evidence="1 5">Belongs to the glycosyl hydrolase 2 family.</text>
</comment>
<dbReference type="InterPro" id="IPR004199">
    <property type="entry name" value="B-gal_small/dom_5"/>
</dbReference>
<dbReference type="GO" id="GO:0004565">
    <property type="term" value="F:beta-galactosidase activity"/>
    <property type="evidence" value="ECO:0007669"/>
    <property type="project" value="InterPro"/>
</dbReference>
<feature type="region of interest" description="Disordered" evidence="6">
    <location>
        <begin position="56"/>
        <end position="78"/>
    </location>
</feature>
<dbReference type="GO" id="GO:0005990">
    <property type="term" value="P:lactose catabolic process"/>
    <property type="evidence" value="ECO:0007669"/>
    <property type="project" value="TreeGrafter"/>
</dbReference>
<gene>
    <name evidence="8" type="ORF">B0T20DRAFT_359099</name>
</gene>
<dbReference type="FunFam" id="2.60.120.260:FF:000125">
    <property type="entry name" value="Intracellular beta-galactosidase BgaD"/>
    <property type="match status" value="1"/>
</dbReference>
<evidence type="ECO:0000256" key="4">
    <source>
        <dbReference type="ARBA" id="ARBA00032230"/>
    </source>
</evidence>
<dbReference type="SUPFAM" id="SSF49785">
    <property type="entry name" value="Galactose-binding domain-like"/>
    <property type="match status" value="1"/>
</dbReference>
<dbReference type="InterPro" id="IPR006102">
    <property type="entry name" value="Ig-like_GH2"/>
</dbReference>
<evidence type="ECO:0000313" key="9">
    <source>
        <dbReference type="Proteomes" id="UP001281003"/>
    </source>
</evidence>
<feature type="region of interest" description="Disordered" evidence="6">
    <location>
        <begin position="1"/>
        <end position="26"/>
    </location>
</feature>
<dbReference type="Gene3D" id="2.60.120.260">
    <property type="entry name" value="Galactose-binding domain-like"/>
    <property type="match status" value="1"/>
</dbReference>
<protein>
    <recommendedName>
        <fullName evidence="4">Lactase</fullName>
    </recommendedName>
</protein>
<dbReference type="InterPro" id="IPR008979">
    <property type="entry name" value="Galactose-bd-like_sf"/>
</dbReference>
<reference evidence="8" key="2">
    <citation type="submission" date="2023-07" db="EMBL/GenBank/DDBJ databases">
        <authorList>
            <consortium name="Lawrence Berkeley National Laboratory"/>
            <person name="Haridas S."/>
            <person name="Hensen N."/>
            <person name="Bonometti L."/>
            <person name="Westerberg I."/>
            <person name="Brannstrom I.O."/>
            <person name="Guillou S."/>
            <person name="Cros-Aarteil S."/>
            <person name="Calhoun S."/>
            <person name="Kuo A."/>
            <person name="Mondo S."/>
            <person name="Pangilinan J."/>
            <person name="Riley R."/>
            <person name="LaButti K."/>
            <person name="Andreopoulos B."/>
            <person name="Lipzen A."/>
            <person name="Chen C."/>
            <person name="Yanf M."/>
            <person name="Daum C."/>
            <person name="Ng V."/>
            <person name="Clum A."/>
            <person name="Steindorff A."/>
            <person name="Ohm R."/>
            <person name="Martin F."/>
            <person name="Silar P."/>
            <person name="Natvig D."/>
            <person name="Lalanne C."/>
            <person name="Gautier V."/>
            <person name="Ament-velasquez S.L."/>
            <person name="Kruys A."/>
            <person name="Hutchinson M.I."/>
            <person name="Powell A.J."/>
            <person name="Barry K."/>
            <person name="Miller A.N."/>
            <person name="Grigoriev I.V."/>
            <person name="Debuchy R."/>
            <person name="Gladieux P."/>
            <person name="Thoren M.H."/>
            <person name="Johannesson H."/>
        </authorList>
    </citation>
    <scope>NUCLEOTIDE SEQUENCE</scope>
    <source>
        <strain evidence="8">FGSC 1904</strain>
    </source>
</reference>
<dbReference type="InterPro" id="IPR032312">
    <property type="entry name" value="LacZ_4"/>
</dbReference>
<evidence type="ECO:0000259" key="7">
    <source>
        <dbReference type="SMART" id="SM01038"/>
    </source>
</evidence>
<dbReference type="Gene3D" id="3.20.20.80">
    <property type="entry name" value="Glycosidases"/>
    <property type="match status" value="1"/>
</dbReference>
<dbReference type="InterPro" id="IPR050347">
    <property type="entry name" value="Bact_Beta-galactosidase"/>
</dbReference>
<organism evidence="8 9">
    <name type="scientific">Sordaria brevicollis</name>
    <dbReference type="NCBI Taxonomy" id="83679"/>
    <lineage>
        <taxon>Eukaryota</taxon>
        <taxon>Fungi</taxon>
        <taxon>Dikarya</taxon>
        <taxon>Ascomycota</taxon>
        <taxon>Pezizomycotina</taxon>
        <taxon>Sordariomycetes</taxon>
        <taxon>Sordariomycetidae</taxon>
        <taxon>Sordariales</taxon>
        <taxon>Sordariaceae</taxon>
        <taxon>Sordaria</taxon>
    </lineage>
</organism>
<evidence type="ECO:0000256" key="3">
    <source>
        <dbReference type="ARBA" id="ARBA00023295"/>
    </source>
</evidence>
<evidence type="ECO:0000256" key="2">
    <source>
        <dbReference type="ARBA" id="ARBA00022801"/>
    </source>
</evidence>
<dbReference type="Pfam" id="PF02929">
    <property type="entry name" value="Bgal_small_N"/>
    <property type="match status" value="1"/>
</dbReference>
<dbReference type="InterPro" id="IPR006101">
    <property type="entry name" value="Glyco_hydro_2"/>
</dbReference>
<dbReference type="AlphaFoldDB" id="A0AAE0P8J5"/>
<feature type="domain" description="Beta galactosidase small chain/" evidence="7">
    <location>
        <begin position="769"/>
        <end position="1061"/>
    </location>
</feature>
<keyword evidence="3 5" id="KW-0326">Glycosidase</keyword>
<dbReference type="SUPFAM" id="SSF51445">
    <property type="entry name" value="(Trans)glycosidases"/>
    <property type="match status" value="1"/>
</dbReference>
<dbReference type="InterPro" id="IPR006103">
    <property type="entry name" value="Glyco_hydro_2_cat"/>
</dbReference>
<dbReference type="Gene3D" id="2.70.98.10">
    <property type="match status" value="1"/>
</dbReference>
<dbReference type="InterPro" id="IPR036156">
    <property type="entry name" value="Beta-gal/glucu_dom_sf"/>
</dbReference>
<dbReference type="PANTHER" id="PTHR46323">
    <property type="entry name" value="BETA-GALACTOSIDASE"/>
    <property type="match status" value="1"/>
</dbReference>
<dbReference type="InterPro" id="IPR023230">
    <property type="entry name" value="Glyco_hydro_2_CS"/>
</dbReference>
<sequence length="1064" mass="119995">MASRRPGIPLQEVDGTPDYSNQSAFRRNTLPPRTYYIPDDSSLLLNGQWDFHYAPSPIAAPDPAAKDEQKQNDVHKSKDEWTTIQVPGHWQLQGHGIPHYTNVQYPIPVCPPFVPSENPTGTYRRSFFVPGSWASSGQLRLRFDGVDSAYHTWVNGVLIGYAQGSRNPSEFDVTQYVDRTGPNELVVRVYQWSDGSYIEDQDQWWLSGIFRDVHLLYFPQSRIEDWFLRANLDNENKNGLLIAEVDITSELQSTVQVDVLDQSFKRVGTAQTTCIGSRKAVLKISVKAVDKWTAESPILYTVSIQLTTRNSSPHIVTQRVGFRKVELKNGLICVNGQPIRFRGVNRHDHHPSFGRAVPLDFIRKDLLLMKTHNINALRCSHYPSHPKLLELADELGLWVIDEADLECHGFYDAIARPMDIPEEVDYEQRKKLTFAHAAKFTSDNPSWRAAYLDRMAQLIHRDKNHASVIIWSLGNEAFYGQNHQAMYELAKVLDPTRLVHYEGDPHAKSADMYSYMYPSVERLISLAKTEGVRADGTFEKPIVLCEYAHAMGNGPGWLEDYEKAFRDHPRLQGGFIWEWANHGLWKKDPDDKSYYAYGGDFGDVPNDGTFVMDGLLFSNHKPTPGLLELQKVYQPIETQLVSSDSRKVTLKITDLYDFALVDHLTASWKLETFSTSTTLHSAGVLDLPHITPRSSKNVELDLDRPLPFNSPTWLTVSFRLRNPTSWAEEGHEVAWSQFQVGIDNKIYHSLTYLPAYLPIQCESHGALTTITGQNFTVNFDNAQGYITSWIANGACLLEPSPSTGAAIIPSFWRPPTDNDNPASLPYWKRFGVNAMTSQLRSLDFSVSDDKVVVTTKMFHSPPILAWGYHVHTVYEIDAAGVIHIAVTLKPQSSDYVNTLPTHVPRVGLDLRLPRRLNAVKWFGLGPGESYPDKRSAQRVGIWSVDEVADLQTPYEVPQENGNRMGTRWVTIREPQGAGLRAKAGHGKWSDNCERNFSFVATRHSAKALEEAKHPCDLVEEDATLLRLDAKVAGVGTAACGPGVREDLLVKVEEMNFSFELDPLL</sequence>
<evidence type="ECO:0000256" key="6">
    <source>
        <dbReference type="SAM" id="MobiDB-lite"/>
    </source>
</evidence>
<evidence type="ECO:0000313" key="8">
    <source>
        <dbReference type="EMBL" id="KAK3395351.1"/>
    </source>
</evidence>
<comment type="caution">
    <text evidence="8">The sequence shown here is derived from an EMBL/GenBank/DDBJ whole genome shotgun (WGS) entry which is preliminary data.</text>
</comment>
<accession>A0AAE0P8J5</accession>
<evidence type="ECO:0000256" key="5">
    <source>
        <dbReference type="RuleBase" id="RU361154"/>
    </source>
</evidence>
<dbReference type="SUPFAM" id="SSF74650">
    <property type="entry name" value="Galactose mutarotase-like"/>
    <property type="match status" value="1"/>
</dbReference>
<dbReference type="Pfam" id="PF02837">
    <property type="entry name" value="Glyco_hydro_2_N"/>
    <property type="match status" value="1"/>
</dbReference>
<feature type="compositionally biased region" description="Basic and acidic residues" evidence="6">
    <location>
        <begin position="64"/>
        <end position="78"/>
    </location>
</feature>
<dbReference type="Pfam" id="PF02836">
    <property type="entry name" value="Glyco_hydro_2_C"/>
    <property type="match status" value="1"/>
</dbReference>
<dbReference type="SMART" id="SM01038">
    <property type="entry name" value="Bgal_small_N"/>
    <property type="match status" value="1"/>
</dbReference>
<dbReference type="PROSITE" id="PS00719">
    <property type="entry name" value="GLYCOSYL_HYDROL_F2_1"/>
    <property type="match status" value="1"/>
</dbReference>
<keyword evidence="9" id="KW-1185">Reference proteome</keyword>
<dbReference type="PRINTS" id="PR00132">
    <property type="entry name" value="GLHYDRLASE2"/>
</dbReference>